<dbReference type="PANTHER" id="PTHR30614:SF10">
    <property type="entry name" value="ARGININE ABC TRANSPORTER PERMEASE PROTEIN ARTM"/>
    <property type="match status" value="1"/>
</dbReference>
<dbReference type="GO" id="GO:0043190">
    <property type="term" value="C:ATP-binding cassette (ABC) transporter complex"/>
    <property type="evidence" value="ECO:0007669"/>
    <property type="project" value="InterPro"/>
</dbReference>
<evidence type="ECO:0000256" key="1">
    <source>
        <dbReference type="ARBA" id="ARBA00004429"/>
    </source>
</evidence>
<comment type="subcellular location">
    <subcellularLocation>
        <location evidence="1">Cell inner membrane</location>
        <topology evidence="1">Multi-pass membrane protein</topology>
    </subcellularLocation>
    <subcellularLocation>
        <location evidence="9">Cell membrane</location>
        <topology evidence="9">Multi-pass membrane protein</topology>
    </subcellularLocation>
</comment>
<dbReference type="InterPro" id="IPR043429">
    <property type="entry name" value="ArtM/GltK/GlnP/TcyL/YhdX-like"/>
</dbReference>
<reference evidence="11" key="1">
    <citation type="submission" date="2016-04" db="EMBL/GenBank/DDBJ databases">
        <authorList>
            <person name="Evans L.H."/>
            <person name="Alamgir A."/>
            <person name="Owens N."/>
            <person name="Weber N.D."/>
            <person name="Virtaneva K."/>
            <person name="Barbian K."/>
            <person name="Babar A."/>
            <person name="Rosenke K."/>
        </authorList>
    </citation>
    <scope>NUCLEOTIDE SEQUENCE</scope>
    <source>
        <strain evidence="11">86</strain>
    </source>
</reference>
<dbReference type="GO" id="GO:0022857">
    <property type="term" value="F:transmembrane transporter activity"/>
    <property type="evidence" value="ECO:0007669"/>
    <property type="project" value="InterPro"/>
</dbReference>
<dbReference type="Pfam" id="PF00528">
    <property type="entry name" value="BPD_transp_1"/>
    <property type="match status" value="1"/>
</dbReference>
<evidence type="ECO:0000256" key="2">
    <source>
        <dbReference type="ARBA" id="ARBA00010072"/>
    </source>
</evidence>
<dbReference type="PROSITE" id="PS50928">
    <property type="entry name" value="ABC_TM1"/>
    <property type="match status" value="1"/>
</dbReference>
<keyword evidence="5" id="KW-0997">Cell inner membrane</keyword>
<gene>
    <name evidence="11" type="primary">hisM</name>
    <name evidence="11" type="ORF">KL86APRO_10776</name>
</gene>
<dbReference type="Gene3D" id="1.10.3720.10">
    <property type="entry name" value="MetI-like"/>
    <property type="match status" value="1"/>
</dbReference>
<accession>A0A212JAX9</accession>
<organism evidence="11">
    <name type="scientific">uncultured Alphaproteobacteria bacterium</name>
    <dbReference type="NCBI Taxonomy" id="91750"/>
    <lineage>
        <taxon>Bacteria</taxon>
        <taxon>Pseudomonadati</taxon>
        <taxon>Pseudomonadota</taxon>
        <taxon>Alphaproteobacteria</taxon>
        <taxon>environmental samples</taxon>
    </lineage>
</organism>
<proteinExistence type="inferred from homology"/>
<dbReference type="GO" id="GO:0006865">
    <property type="term" value="P:amino acid transport"/>
    <property type="evidence" value="ECO:0007669"/>
    <property type="project" value="TreeGrafter"/>
</dbReference>
<protein>
    <submittedName>
        <fullName evidence="11">Histidine/lysine/arginine/ornithine transporter subunit membrane component of ABC superfamily</fullName>
    </submittedName>
</protein>
<dbReference type="InterPro" id="IPR000515">
    <property type="entry name" value="MetI-like"/>
</dbReference>
<evidence type="ECO:0000259" key="10">
    <source>
        <dbReference type="PROSITE" id="PS50928"/>
    </source>
</evidence>
<evidence type="ECO:0000313" key="11">
    <source>
        <dbReference type="EMBL" id="SBV96571.1"/>
    </source>
</evidence>
<feature type="transmembrane region" description="Helical" evidence="9">
    <location>
        <begin position="188"/>
        <end position="209"/>
    </location>
</feature>
<dbReference type="InterPro" id="IPR010065">
    <property type="entry name" value="AA_ABC_transptr_permease_3TM"/>
</dbReference>
<dbReference type="InterPro" id="IPR035906">
    <property type="entry name" value="MetI-like_sf"/>
</dbReference>
<dbReference type="AlphaFoldDB" id="A0A212JAX9"/>
<keyword evidence="8 9" id="KW-0472">Membrane</keyword>
<keyword evidence="6 9" id="KW-0812">Transmembrane</keyword>
<name>A0A212JAX9_9PROT</name>
<evidence type="ECO:0000256" key="7">
    <source>
        <dbReference type="ARBA" id="ARBA00022989"/>
    </source>
</evidence>
<dbReference type="SUPFAM" id="SSF161098">
    <property type="entry name" value="MetI-like"/>
    <property type="match status" value="1"/>
</dbReference>
<dbReference type="CDD" id="cd06261">
    <property type="entry name" value="TM_PBP2"/>
    <property type="match status" value="1"/>
</dbReference>
<dbReference type="EMBL" id="FLUO01000001">
    <property type="protein sequence ID" value="SBV96571.1"/>
    <property type="molecule type" value="Genomic_DNA"/>
</dbReference>
<feature type="domain" description="ABC transmembrane type-1" evidence="10">
    <location>
        <begin position="15"/>
        <end position="212"/>
    </location>
</feature>
<keyword evidence="3 9" id="KW-0813">Transport</keyword>
<sequence>MEDVIERLPEMLIGAVTTVELTLLALVVGIVIAVPAALARTSRHLAVRAVPYAYIFVFRGSPLLVQMFLLYYGLSQFQWIRDGALWPILRQPYWCAVIAFALNTGAYTAEILRGGIQSIPKGEIEAARACGMSPFLMTRRIVLPRAFRIAWPAYGNEVIFMLKGSALASTITLLDITGMARTIIAENYLALEFFGLAGVLYLLISWAFMRVLRAVEIRLNGHLRPPSEAHRTAA</sequence>
<feature type="transmembrane region" description="Helical" evidence="9">
    <location>
        <begin position="12"/>
        <end position="39"/>
    </location>
</feature>
<keyword evidence="4" id="KW-1003">Cell membrane</keyword>
<evidence type="ECO:0000256" key="5">
    <source>
        <dbReference type="ARBA" id="ARBA00022519"/>
    </source>
</evidence>
<comment type="similarity">
    <text evidence="2">Belongs to the binding-protein-dependent transport system permease family. HisMQ subfamily.</text>
</comment>
<evidence type="ECO:0000256" key="3">
    <source>
        <dbReference type="ARBA" id="ARBA00022448"/>
    </source>
</evidence>
<dbReference type="PANTHER" id="PTHR30614">
    <property type="entry name" value="MEMBRANE COMPONENT OF AMINO ACID ABC TRANSPORTER"/>
    <property type="match status" value="1"/>
</dbReference>
<keyword evidence="7 9" id="KW-1133">Transmembrane helix</keyword>
<dbReference type="NCBIfam" id="TIGR01726">
    <property type="entry name" value="HEQRo_perm_3TM"/>
    <property type="match status" value="1"/>
</dbReference>
<evidence type="ECO:0000256" key="4">
    <source>
        <dbReference type="ARBA" id="ARBA00022475"/>
    </source>
</evidence>
<evidence type="ECO:0000256" key="6">
    <source>
        <dbReference type="ARBA" id="ARBA00022692"/>
    </source>
</evidence>
<feature type="transmembrane region" description="Helical" evidence="9">
    <location>
        <begin position="51"/>
        <end position="71"/>
    </location>
</feature>
<evidence type="ECO:0000256" key="8">
    <source>
        <dbReference type="ARBA" id="ARBA00023136"/>
    </source>
</evidence>
<evidence type="ECO:0000256" key="9">
    <source>
        <dbReference type="RuleBase" id="RU363032"/>
    </source>
</evidence>